<comment type="subcellular location">
    <subcellularLocation>
        <location evidence="1">Cell membrane</location>
        <topology evidence="1">Multi-pass membrane protein</topology>
    </subcellularLocation>
</comment>
<keyword evidence="8 11" id="KW-0472">Membrane</keyword>
<keyword evidence="4" id="KW-0677">Repeat</keyword>
<evidence type="ECO:0000256" key="1">
    <source>
        <dbReference type="ARBA" id="ARBA00004651"/>
    </source>
</evidence>
<feature type="binding site" evidence="9">
    <location>
        <begin position="1156"/>
        <end position="1163"/>
    </location>
    <ligand>
        <name>ATP</name>
        <dbReference type="ChEBI" id="CHEBI:30616"/>
    </ligand>
</feature>
<keyword evidence="7 11" id="KW-1133">Transmembrane helix</keyword>
<feature type="transmembrane region" description="Helical" evidence="11">
    <location>
        <begin position="40"/>
        <end position="58"/>
    </location>
</feature>
<dbReference type="SUPFAM" id="SSF52540">
    <property type="entry name" value="P-loop containing nucleoside triphosphate hydrolases"/>
    <property type="match status" value="3"/>
</dbReference>
<keyword evidence="6 9" id="KW-0067">ATP-binding</keyword>
<reference evidence="13 14" key="1">
    <citation type="submission" date="2020-08" db="EMBL/GenBank/DDBJ databases">
        <title>Sequencing the genomes of 1000 actinobacteria strains.</title>
        <authorList>
            <person name="Klenk H.-P."/>
        </authorList>
    </citation>
    <scope>NUCLEOTIDE SEQUENCE [LARGE SCALE GENOMIC DNA]</scope>
    <source>
        <strain evidence="13 14">DSM 46659</strain>
    </source>
</reference>
<dbReference type="Proteomes" id="UP000546642">
    <property type="component" value="Unassembled WGS sequence"/>
</dbReference>
<feature type="region of interest" description="Disordered" evidence="10">
    <location>
        <begin position="811"/>
        <end position="836"/>
    </location>
</feature>
<evidence type="ECO:0000256" key="11">
    <source>
        <dbReference type="SAM" id="Phobius"/>
    </source>
</evidence>
<evidence type="ECO:0000256" key="4">
    <source>
        <dbReference type="ARBA" id="ARBA00022737"/>
    </source>
</evidence>
<dbReference type="NCBIfam" id="TIGR03925">
    <property type="entry name" value="T7SS_EccC_b"/>
    <property type="match status" value="1"/>
</dbReference>
<evidence type="ECO:0000256" key="7">
    <source>
        <dbReference type="ARBA" id="ARBA00022989"/>
    </source>
</evidence>
<dbReference type="InterPro" id="IPR002543">
    <property type="entry name" value="FtsK_dom"/>
</dbReference>
<dbReference type="InterPro" id="IPR027417">
    <property type="entry name" value="P-loop_NTPase"/>
</dbReference>
<feature type="binding site" evidence="9">
    <location>
        <begin position="504"/>
        <end position="511"/>
    </location>
    <ligand>
        <name>ATP</name>
        <dbReference type="ChEBI" id="CHEBI:30616"/>
    </ligand>
</feature>
<feature type="binding site" evidence="9">
    <location>
        <begin position="872"/>
        <end position="879"/>
    </location>
    <ligand>
        <name>ATP</name>
        <dbReference type="ChEBI" id="CHEBI:30616"/>
    </ligand>
</feature>
<name>A0A7W9YKV5_9ACTN</name>
<dbReference type="PROSITE" id="PS50901">
    <property type="entry name" value="FTSK"/>
    <property type="match status" value="3"/>
</dbReference>
<feature type="region of interest" description="Disordered" evidence="10">
    <location>
        <begin position="377"/>
        <end position="406"/>
    </location>
</feature>
<evidence type="ECO:0000256" key="9">
    <source>
        <dbReference type="PROSITE-ProRule" id="PRU00289"/>
    </source>
</evidence>
<dbReference type="GO" id="GO:0005886">
    <property type="term" value="C:plasma membrane"/>
    <property type="evidence" value="ECO:0007669"/>
    <property type="project" value="UniProtKB-SubCell"/>
</dbReference>
<evidence type="ECO:0000256" key="2">
    <source>
        <dbReference type="ARBA" id="ARBA00022475"/>
    </source>
</evidence>
<dbReference type="GO" id="GO:0003677">
    <property type="term" value="F:DNA binding"/>
    <property type="evidence" value="ECO:0007669"/>
    <property type="project" value="InterPro"/>
</dbReference>
<dbReference type="PANTHER" id="PTHR22683">
    <property type="entry name" value="SPORULATION PROTEIN RELATED"/>
    <property type="match status" value="1"/>
</dbReference>
<dbReference type="PANTHER" id="PTHR22683:SF1">
    <property type="entry name" value="TYPE VII SECRETION SYSTEM PROTEIN ESSC"/>
    <property type="match status" value="1"/>
</dbReference>
<feature type="region of interest" description="Disordered" evidence="10">
    <location>
        <begin position="1"/>
        <end position="21"/>
    </location>
</feature>
<feature type="domain" description="FtsK" evidence="12">
    <location>
        <begin position="481"/>
        <end position="681"/>
    </location>
</feature>
<keyword evidence="2" id="KW-1003">Cell membrane</keyword>
<evidence type="ECO:0000313" key="14">
    <source>
        <dbReference type="Proteomes" id="UP000546642"/>
    </source>
</evidence>
<keyword evidence="14" id="KW-1185">Reference proteome</keyword>
<dbReference type="GO" id="GO:0005524">
    <property type="term" value="F:ATP binding"/>
    <property type="evidence" value="ECO:0007669"/>
    <property type="project" value="UniProtKB-UniRule"/>
</dbReference>
<dbReference type="InterPro" id="IPR003593">
    <property type="entry name" value="AAA+_ATPase"/>
</dbReference>
<gene>
    <name evidence="13" type="ORF">HNR23_004103</name>
</gene>
<dbReference type="Gene3D" id="3.40.50.300">
    <property type="entry name" value="P-loop containing nucleotide triphosphate hydrolases"/>
    <property type="match status" value="4"/>
</dbReference>
<feature type="domain" description="FtsK" evidence="12">
    <location>
        <begin position="854"/>
        <end position="1045"/>
    </location>
</feature>
<keyword evidence="5 9" id="KW-0547">Nucleotide-binding</keyword>
<sequence>MATTLVHRPARHSVPAPGSDPLVIAAPPQLPDNPPATSSMAMMIMPVISGSGSLLMAITMGNRPLYAAAAMLVMLASVAVGVTMFLAQYNGPRKRIREQRERYLDYLDQLRETVRDVAATQRKGSAFRHPAPHLLTEPARLPARRWERRASDPDFLHLRAGTGTRPLARPLSLKVDASNPLVVYDPVCQGLADQLVELYAQVPEEPLVVPLRELGVVSVIGDRAAGRALARSLIAQLATFSAPEDVRVGVVRHSRLLPEWDWLKWLPHNAHDEITDGPLPARLVAGNTVEMAELLATEIEQRTIDMQRRRGRPPGPGTQRLVLVVDGEFQATLSGLSAEPPVTSLADLGIHLIMLLGERREEPEHVDMRLYVDADGELSEDTGDGAPSGAAQGTAGESDCPRTPLKGTADRASVALLTSLSRILSPMRLAATDGADVLHTTVDLPEILGVPDVAQLDARHTWRPRSTNDYLRVPIGVGPSGNLVLLDLKESAFGGMGPHGLVVGATGSGKSEMLRTMVASLVINHSPDHLALLLVDFKGGATFADTDRLPHSAGLITNLADDDTLVARFREAMYGELTRRQQLLKDAGNLPNLHAYEALREQRPDLDPLPHLLVIIDEFSELLTAHPDFAELFVAIGRIGRSIGVHLLLATQRLESGKIKGLESHLSYRIGLRTFSEAESREAIGVGDAYHLPPEPGSGYLKVDTSVFERFKAAMVSGPYIPPAEATSDDDPVLPVISYNAVGSLLGLSDLVGGDGEEESGGSGSSTRSVLQVAVDRLVAAGAEPVRPVWLPPLPAALTLDALFERVENEEAAAGGDADTARRGGARQGAPAEPDPAEMCAYIGLTDIPREQRQEPTGLDFTGADSNIVVLGGPQTGKSTLLRTMIASLAWRYPPGRVAIYAVDFGGGGLAALEGLPHVAGVAGRSDPERVQRILSDVSNQLDQREQVFRSVGLDSPAGLRRARAQGKVPRGIAGDVFLMIDGWSSVRENFEDADDVLLDIVTRGPSLGVHTILTGAASSQIRSKLAAFFGGRIELRLTDPFDSGIGRKIAEEIPKDVPGRALLSDENMAHIALPRVDGVADDTDLGEGVRDLVARVGERWTERAVQQVRTLPDRVELDELTGMHDGPELILGMAERTLEPALLSLAEEPHLMVFGDPQTGKSTLLRGLLRQLTRRPPEEVGIVLVDFKRAHLDVVGEEHMLAYCTEPQFTQQIATQLAGSVKERLPGPDITPQQLRERSWWKGLELFVVVDDLDLISNRQGNPLAPLAQYIPQGADLGLHLIVARRTGGAGRALFEPIPQALTDAATTGVLFSGDRMEGRLANGVASRPLPQGRALLARRGQRPEQLQAPWSDPPE</sequence>
<protein>
    <submittedName>
        <fullName evidence="13">S-DNA-T family DNA segregation ATPase FtsK/SpoIIIE</fullName>
    </submittedName>
</protein>
<accession>A0A7W9YKV5</accession>
<comment type="caution">
    <text evidence="13">The sequence shown here is derived from an EMBL/GenBank/DDBJ whole genome shotgun (WGS) entry which is preliminary data.</text>
</comment>
<dbReference type="InterPro" id="IPR050206">
    <property type="entry name" value="FtsK/SpoIIIE/SftA"/>
</dbReference>
<keyword evidence="3 11" id="KW-0812">Transmembrane</keyword>
<evidence type="ECO:0000256" key="5">
    <source>
        <dbReference type="ARBA" id="ARBA00022741"/>
    </source>
</evidence>
<dbReference type="InterPro" id="IPR023836">
    <property type="entry name" value="EccCa-like_Actinobacteria"/>
</dbReference>
<dbReference type="EMBL" id="JACHDS010000001">
    <property type="protein sequence ID" value="MBB6174043.1"/>
    <property type="molecule type" value="Genomic_DNA"/>
</dbReference>
<dbReference type="SMART" id="SM00382">
    <property type="entry name" value="AAA"/>
    <property type="match status" value="3"/>
</dbReference>
<evidence type="ECO:0000256" key="6">
    <source>
        <dbReference type="ARBA" id="ARBA00022840"/>
    </source>
</evidence>
<dbReference type="Pfam" id="PF01580">
    <property type="entry name" value="FtsK_SpoIIIE"/>
    <property type="match status" value="3"/>
</dbReference>
<organism evidence="13 14">
    <name type="scientific">Nocardiopsis mwathae</name>
    <dbReference type="NCBI Taxonomy" id="1472723"/>
    <lineage>
        <taxon>Bacteria</taxon>
        <taxon>Bacillati</taxon>
        <taxon>Actinomycetota</taxon>
        <taxon>Actinomycetes</taxon>
        <taxon>Streptosporangiales</taxon>
        <taxon>Nocardiopsidaceae</taxon>
        <taxon>Nocardiopsis</taxon>
    </lineage>
</organism>
<evidence type="ECO:0000256" key="10">
    <source>
        <dbReference type="SAM" id="MobiDB-lite"/>
    </source>
</evidence>
<evidence type="ECO:0000313" key="13">
    <source>
        <dbReference type="EMBL" id="MBB6174043.1"/>
    </source>
</evidence>
<dbReference type="NCBIfam" id="TIGR03924">
    <property type="entry name" value="T7SS_EccC_a"/>
    <property type="match status" value="1"/>
</dbReference>
<evidence type="ECO:0000259" key="12">
    <source>
        <dbReference type="PROSITE" id="PS50901"/>
    </source>
</evidence>
<evidence type="ECO:0000256" key="8">
    <source>
        <dbReference type="ARBA" id="ARBA00023136"/>
    </source>
</evidence>
<proteinExistence type="predicted"/>
<evidence type="ECO:0000256" key="3">
    <source>
        <dbReference type="ARBA" id="ARBA00022692"/>
    </source>
</evidence>
<feature type="domain" description="FtsK" evidence="12">
    <location>
        <begin position="1139"/>
        <end position="1321"/>
    </location>
</feature>
<dbReference type="InterPro" id="IPR023837">
    <property type="entry name" value="EccCb-like_Actinobacteria"/>
</dbReference>
<feature type="transmembrane region" description="Helical" evidence="11">
    <location>
        <begin position="65"/>
        <end position="87"/>
    </location>
</feature>